<protein>
    <submittedName>
        <fullName evidence="1">Uncharacterized protein</fullName>
    </submittedName>
</protein>
<organism evidence="1">
    <name type="scientific">viral metagenome</name>
    <dbReference type="NCBI Taxonomy" id="1070528"/>
    <lineage>
        <taxon>unclassified sequences</taxon>
        <taxon>metagenomes</taxon>
        <taxon>organismal metagenomes</taxon>
    </lineage>
</organism>
<dbReference type="AlphaFoldDB" id="A0A6C0DLT1"/>
<reference evidence="1" key="1">
    <citation type="journal article" date="2020" name="Nature">
        <title>Giant virus diversity and host interactions through global metagenomics.</title>
        <authorList>
            <person name="Schulz F."/>
            <person name="Roux S."/>
            <person name="Paez-Espino D."/>
            <person name="Jungbluth S."/>
            <person name="Walsh D.A."/>
            <person name="Denef V.J."/>
            <person name="McMahon K.D."/>
            <person name="Konstantinidis K.T."/>
            <person name="Eloe-Fadrosh E.A."/>
            <person name="Kyrpides N.C."/>
            <person name="Woyke T."/>
        </authorList>
    </citation>
    <scope>NUCLEOTIDE SEQUENCE</scope>
    <source>
        <strain evidence="1">GVMAG-M-3300023174-24</strain>
    </source>
</reference>
<dbReference type="InterPro" id="IPR011735">
    <property type="entry name" value="WlaTC/HtrL_glycosyltransf"/>
</dbReference>
<dbReference type="EMBL" id="MN739635">
    <property type="protein sequence ID" value="QHT17421.1"/>
    <property type="molecule type" value="Genomic_DNA"/>
</dbReference>
<name>A0A6C0DLT1_9ZZZZ</name>
<proteinExistence type="predicted"/>
<evidence type="ECO:0000313" key="1">
    <source>
        <dbReference type="EMBL" id="QHT17421.1"/>
    </source>
</evidence>
<dbReference type="Pfam" id="PF09612">
    <property type="entry name" value="HtrL_YibB"/>
    <property type="match status" value="1"/>
</dbReference>
<sequence>MIPDCTLSTACFCVYREHENTRTLEETIVSTHALLTIPVYLVIYGDKKTIPLLKKQREQCGFTNISVFIEIEKEKLWSFQYLEKVIENREHYFPSKDSRTTPESHLITCNKFDFVLNTMNMNPFNTTKFGWVDSFLGKDTIKICENYEPNILPWILSNITDKFHIQVLNVCDKKYKNHENKREYYSKYQWVVCGGFFTCGETIGRPILNRIKEIFIETTQNGYGHGEEMFYLEVLDEFYDDIHRSYGDYGQIWNNFIRPTRNIHYIYYFILKNYLNFEYYKEALDCCKTLLREIESHNIHVIPNMYINILFDYFISLYYEKPIECKQIIEHIENLCSQNTNLKREFENEKWRIEWYIGSIKEVFG</sequence>
<accession>A0A6C0DLT1</accession>